<keyword evidence="2" id="KW-1185">Reference proteome</keyword>
<dbReference type="EMBL" id="MU825895">
    <property type="protein sequence ID" value="KAJ7383801.1"/>
    <property type="molecule type" value="Genomic_DNA"/>
</dbReference>
<dbReference type="OrthoDB" id="166212at2759"/>
<dbReference type="AlphaFoldDB" id="A0A9X0D236"/>
<evidence type="ECO:0000313" key="1">
    <source>
        <dbReference type="EMBL" id="KAJ7383801.1"/>
    </source>
</evidence>
<sequence length="179" mass="20181">MKRKSTVNSLHPNIKFTDDSGAVMFADKRDSEPTCNISRELDRDPVFDSGMGMTCAIRKPDKVDKRLSDLSVSIPTRTALLQIAVLKPGNMFGLESMMPKVANKISSEISEGAECIMINKRFFLMNASITTLVQLKALREDYMTVPDARHRIQCLESWDLYKGELVRTLATRAAKQPRR</sequence>
<evidence type="ECO:0000313" key="2">
    <source>
        <dbReference type="Proteomes" id="UP001163046"/>
    </source>
</evidence>
<organism evidence="1 2">
    <name type="scientific">Desmophyllum pertusum</name>
    <dbReference type="NCBI Taxonomy" id="174260"/>
    <lineage>
        <taxon>Eukaryota</taxon>
        <taxon>Metazoa</taxon>
        <taxon>Cnidaria</taxon>
        <taxon>Anthozoa</taxon>
        <taxon>Hexacorallia</taxon>
        <taxon>Scleractinia</taxon>
        <taxon>Caryophylliina</taxon>
        <taxon>Caryophylliidae</taxon>
        <taxon>Desmophyllum</taxon>
    </lineage>
</organism>
<reference evidence="1" key="1">
    <citation type="submission" date="2023-01" db="EMBL/GenBank/DDBJ databases">
        <title>Genome assembly of the deep-sea coral Lophelia pertusa.</title>
        <authorList>
            <person name="Herrera S."/>
            <person name="Cordes E."/>
        </authorList>
    </citation>
    <scope>NUCLEOTIDE SEQUENCE</scope>
    <source>
        <strain evidence="1">USNM1676648</strain>
        <tissue evidence="1">Polyp</tissue>
    </source>
</reference>
<comment type="caution">
    <text evidence="1">The sequence shown here is derived from an EMBL/GenBank/DDBJ whole genome shotgun (WGS) entry which is preliminary data.</text>
</comment>
<gene>
    <name evidence="1" type="ORF">OS493_026335</name>
</gene>
<name>A0A9X0D236_9CNID</name>
<protein>
    <submittedName>
        <fullName evidence="1">Uncharacterized protein</fullName>
    </submittedName>
</protein>
<proteinExistence type="predicted"/>
<accession>A0A9X0D236</accession>
<dbReference type="Proteomes" id="UP001163046">
    <property type="component" value="Unassembled WGS sequence"/>
</dbReference>